<dbReference type="AlphaFoldDB" id="X1E1I7"/>
<dbReference type="EMBL" id="BARU01000897">
    <property type="protein sequence ID" value="GAH26407.1"/>
    <property type="molecule type" value="Genomic_DNA"/>
</dbReference>
<feature type="non-terminal residue" evidence="1">
    <location>
        <position position="252"/>
    </location>
</feature>
<organism evidence="1">
    <name type="scientific">marine sediment metagenome</name>
    <dbReference type="NCBI Taxonomy" id="412755"/>
    <lineage>
        <taxon>unclassified sequences</taxon>
        <taxon>metagenomes</taxon>
        <taxon>ecological metagenomes</taxon>
    </lineage>
</organism>
<proteinExistence type="predicted"/>
<name>X1E1I7_9ZZZZ</name>
<reference evidence="1" key="1">
    <citation type="journal article" date="2014" name="Front. Microbiol.">
        <title>High frequency of phylogenetically diverse reductive dehalogenase-homologous genes in deep subseafloor sedimentary metagenomes.</title>
        <authorList>
            <person name="Kawai M."/>
            <person name="Futagami T."/>
            <person name="Toyoda A."/>
            <person name="Takaki Y."/>
            <person name="Nishi S."/>
            <person name="Hori S."/>
            <person name="Arai W."/>
            <person name="Tsubouchi T."/>
            <person name="Morono Y."/>
            <person name="Uchiyama I."/>
            <person name="Ito T."/>
            <person name="Fujiyama A."/>
            <person name="Inagaki F."/>
            <person name="Takami H."/>
        </authorList>
    </citation>
    <scope>NUCLEOTIDE SEQUENCE</scope>
    <source>
        <strain evidence="1">Expedition CK06-06</strain>
    </source>
</reference>
<protein>
    <submittedName>
        <fullName evidence="1">Uncharacterized protein</fullName>
    </submittedName>
</protein>
<evidence type="ECO:0000313" key="1">
    <source>
        <dbReference type="EMBL" id="GAH26407.1"/>
    </source>
</evidence>
<accession>X1E1I7</accession>
<sequence>MVEDFLQLRMALCMKKTADFAEADRLLATVLKSRSPIVKAVANYHRSLLEIQKKKYLKAQSRAYQTLALLGAIAPHRERTLALNRDCHFLVAESITRNVLSLCDADKGLPPKLWSGRVEVDPFANISDAELRPFLNSGLEQLSKGLLGPQVQKLINPDKQGPPRWSVTCRGAPIEELLTKFAANADLDINWASNLNLAGARRRPVNLYLPATTTQQFAKVAAGCAGLLARLDENDVVNIFNPAEYSSLSEHV</sequence>
<comment type="caution">
    <text evidence="1">The sequence shown here is derived from an EMBL/GenBank/DDBJ whole genome shotgun (WGS) entry which is preliminary data.</text>
</comment>
<gene>
    <name evidence="1" type="ORF">S03H2_02625</name>
</gene>